<sequence length="76" mass="8926">MAVTEEVLKKRTKLAETVRKIREEKGLTQQEVANATEMSWSTIQRFEMGKFSLNWDLLVRIFDVLEIEVKLNDDII</sequence>
<name>A0A1M6HBN6_9FLAO</name>
<feature type="domain" description="HTH cro/C1-type" evidence="1">
    <location>
        <begin position="18"/>
        <end position="72"/>
    </location>
</feature>
<dbReference type="GO" id="GO:0003677">
    <property type="term" value="F:DNA binding"/>
    <property type="evidence" value="ECO:0007669"/>
    <property type="project" value="InterPro"/>
</dbReference>
<dbReference type="SUPFAM" id="SSF47413">
    <property type="entry name" value="lambda repressor-like DNA-binding domains"/>
    <property type="match status" value="1"/>
</dbReference>
<dbReference type="EMBL" id="FQYI01000012">
    <property type="protein sequence ID" value="SHJ19553.1"/>
    <property type="molecule type" value="Genomic_DNA"/>
</dbReference>
<reference evidence="2 3" key="1">
    <citation type="submission" date="2016-11" db="EMBL/GenBank/DDBJ databases">
        <authorList>
            <person name="Jaros S."/>
            <person name="Januszkiewicz K."/>
            <person name="Wedrychowicz H."/>
        </authorList>
    </citation>
    <scope>NUCLEOTIDE SEQUENCE [LARGE SCALE GENOMIC DNA]</scope>
    <source>
        <strain evidence="2 3">DSM 25479</strain>
    </source>
</reference>
<dbReference type="CDD" id="cd00093">
    <property type="entry name" value="HTH_XRE"/>
    <property type="match status" value="1"/>
</dbReference>
<evidence type="ECO:0000313" key="3">
    <source>
        <dbReference type="Proteomes" id="UP000184335"/>
    </source>
</evidence>
<proteinExistence type="predicted"/>
<dbReference type="Proteomes" id="UP000184335">
    <property type="component" value="Unassembled WGS sequence"/>
</dbReference>
<keyword evidence="3" id="KW-1185">Reference proteome</keyword>
<protein>
    <submittedName>
        <fullName evidence="2">Helix-turn-helix domain-containing protein</fullName>
    </submittedName>
</protein>
<evidence type="ECO:0000259" key="1">
    <source>
        <dbReference type="PROSITE" id="PS50943"/>
    </source>
</evidence>
<dbReference type="STRING" id="1118202.SAMN05443429_1122"/>
<dbReference type="InterPro" id="IPR010982">
    <property type="entry name" value="Lambda_DNA-bd_dom_sf"/>
</dbReference>
<accession>A0A1M6HBN6</accession>
<organism evidence="2 3">
    <name type="scientific">Cruoricaptor ignavus</name>
    <dbReference type="NCBI Taxonomy" id="1118202"/>
    <lineage>
        <taxon>Bacteria</taxon>
        <taxon>Pseudomonadati</taxon>
        <taxon>Bacteroidota</taxon>
        <taxon>Flavobacteriia</taxon>
        <taxon>Flavobacteriales</taxon>
        <taxon>Weeksellaceae</taxon>
        <taxon>Cruoricaptor</taxon>
    </lineage>
</organism>
<dbReference type="SMART" id="SM00530">
    <property type="entry name" value="HTH_XRE"/>
    <property type="match status" value="1"/>
</dbReference>
<dbReference type="PROSITE" id="PS50943">
    <property type="entry name" value="HTH_CROC1"/>
    <property type="match status" value="1"/>
</dbReference>
<gene>
    <name evidence="2" type="ORF">SAMN05443429_1122</name>
</gene>
<dbReference type="InterPro" id="IPR001387">
    <property type="entry name" value="Cro/C1-type_HTH"/>
</dbReference>
<dbReference type="AlphaFoldDB" id="A0A1M6HBN6"/>
<evidence type="ECO:0000313" key="2">
    <source>
        <dbReference type="EMBL" id="SHJ19553.1"/>
    </source>
</evidence>
<dbReference type="Gene3D" id="1.10.260.40">
    <property type="entry name" value="lambda repressor-like DNA-binding domains"/>
    <property type="match status" value="1"/>
</dbReference>
<dbReference type="Pfam" id="PF13560">
    <property type="entry name" value="HTH_31"/>
    <property type="match status" value="1"/>
</dbReference>